<feature type="region of interest" description="Disordered" evidence="1">
    <location>
        <begin position="32"/>
        <end position="72"/>
    </location>
</feature>
<name>A0AAV7WRG5_PLEWA</name>
<evidence type="ECO:0000313" key="3">
    <source>
        <dbReference type="Proteomes" id="UP001066276"/>
    </source>
</evidence>
<proteinExistence type="predicted"/>
<evidence type="ECO:0000256" key="1">
    <source>
        <dbReference type="SAM" id="MobiDB-lite"/>
    </source>
</evidence>
<protein>
    <submittedName>
        <fullName evidence="2">Uncharacterized protein</fullName>
    </submittedName>
</protein>
<evidence type="ECO:0000313" key="2">
    <source>
        <dbReference type="EMBL" id="KAJ1215849.1"/>
    </source>
</evidence>
<accession>A0AAV7WRG5</accession>
<feature type="compositionally biased region" description="Basic and acidic residues" evidence="1">
    <location>
        <begin position="47"/>
        <end position="62"/>
    </location>
</feature>
<organism evidence="2 3">
    <name type="scientific">Pleurodeles waltl</name>
    <name type="common">Iberian ribbed newt</name>
    <dbReference type="NCBI Taxonomy" id="8319"/>
    <lineage>
        <taxon>Eukaryota</taxon>
        <taxon>Metazoa</taxon>
        <taxon>Chordata</taxon>
        <taxon>Craniata</taxon>
        <taxon>Vertebrata</taxon>
        <taxon>Euteleostomi</taxon>
        <taxon>Amphibia</taxon>
        <taxon>Batrachia</taxon>
        <taxon>Caudata</taxon>
        <taxon>Salamandroidea</taxon>
        <taxon>Salamandridae</taxon>
        <taxon>Pleurodelinae</taxon>
        <taxon>Pleurodeles</taxon>
    </lineage>
</organism>
<dbReference type="EMBL" id="JANPWB010000001">
    <property type="protein sequence ID" value="KAJ1215849.1"/>
    <property type="molecule type" value="Genomic_DNA"/>
</dbReference>
<gene>
    <name evidence="2" type="ORF">NDU88_003456</name>
</gene>
<reference evidence="2" key="1">
    <citation type="journal article" date="2022" name="bioRxiv">
        <title>Sequencing and chromosome-scale assembly of the giantPleurodeles waltlgenome.</title>
        <authorList>
            <person name="Brown T."/>
            <person name="Elewa A."/>
            <person name="Iarovenko S."/>
            <person name="Subramanian E."/>
            <person name="Araus A.J."/>
            <person name="Petzold A."/>
            <person name="Susuki M."/>
            <person name="Suzuki K.-i.T."/>
            <person name="Hayashi T."/>
            <person name="Toyoda A."/>
            <person name="Oliveira C."/>
            <person name="Osipova E."/>
            <person name="Leigh N.D."/>
            <person name="Simon A."/>
            <person name="Yun M.H."/>
        </authorList>
    </citation>
    <scope>NUCLEOTIDE SEQUENCE</scope>
    <source>
        <strain evidence="2">20211129_DDA</strain>
        <tissue evidence="2">Liver</tissue>
    </source>
</reference>
<dbReference type="AlphaFoldDB" id="A0AAV7WRG5"/>
<comment type="caution">
    <text evidence="2">The sequence shown here is derived from an EMBL/GenBank/DDBJ whole genome shotgun (WGS) entry which is preliminary data.</text>
</comment>
<keyword evidence="3" id="KW-1185">Reference proteome</keyword>
<dbReference type="Proteomes" id="UP001066276">
    <property type="component" value="Chromosome 1_1"/>
</dbReference>
<sequence>MENRDTIEKRHLVMEEKYEELRNMIKGLLSKKDVGRKASDAGTGGIEKGEKKDDHLDRTERKKEKHVRSKEDGRKANAYVTWGFFKALMDQLQAFSDLRKLQIRVM</sequence>